<comment type="similarity">
    <text evidence="2">Belongs to the amino acid-polyamine-organocation (APC) superfamily. Spore germination protein (SGP) (TC 2.A.3.9) family.</text>
</comment>
<dbReference type="Proteomes" id="UP000282076">
    <property type="component" value="Unassembled WGS sequence"/>
</dbReference>
<evidence type="ECO:0000256" key="1">
    <source>
        <dbReference type="ARBA" id="ARBA00004141"/>
    </source>
</evidence>
<feature type="transmembrane region" description="Helical" evidence="9">
    <location>
        <begin position="222"/>
        <end position="240"/>
    </location>
</feature>
<dbReference type="Gene3D" id="1.20.1740.10">
    <property type="entry name" value="Amino acid/polyamine transporter I"/>
    <property type="match status" value="1"/>
</dbReference>
<evidence type="ECO:0000256" key="3">
    <source>
        <dbReference type="ARBA" id="ARBA00022448"/>
    </source>
</evidence>
<feature type="transmembrane region" description="Helical" evidence="9">
    <location>
        <begin position="147"/>
        <end position="168"/>
    </location>
</feature>
<dbReference type="GO" id="GO:0016020">
    <property type="term" value="C:membrane"/>
    <property type="evidence" value="ECO:0007669"/>
    <property type="project" value="UniProtKB-SubCell"/>
</dbReference>
<keyword evidence="4" id="KW-0309">Germination</keyword>
<keyword evidence="5 9" id="KW-0812">Transmembrane</keyword>
<feature type="transmembrane region" description="Helical" evidence="9">
    <location>
        <begin position="370"/>
        <end position="391"/>
    </location>
</feature>
<evidence type="ECO:0000256" key="6">
    <source>
        <dbReference type="ARBA" id="ARBA00022989"/>
    </source>
</evidence>
<organism evidence="10 11">
    <name type="scientific">Cohnella endophytica</name>
    <dbReference type="NCBI Taxonomy" id="2419778"/>
    <lineage>
        <taxon>Bacteria</taxon>
        <taxon>Bacillati</taxon>
        <taxon>Bacillota</taxon>
        <taxon>Bacilli</taxon>
        <taxon>Bacillales</taxon>
        <taxon>Paenibacillaceae</taxon>
        <taxon>Cohnella</taxon>
    </lineage>
</organism>
<feature type="region of interest" description="Disordered" evidence="8">
    <location>
        <begin position="1"/>
        <end position="32"/>
    </location>
</feature>
<dbReference type="AlphaFoldDB" id="A0A494Y110"/>
<feature type="transmembrane region" description="Helical" evidence="9">
    <location>
        <begin position="40"/>
        <end position="59"/>
    </location>
</feature>
<evidence type="ECO:0000256" key="5">
    <source>
        <dbReference type="ARBA" id="ARBA00022692"/>
    </source>
</evidence>
<feature type="transmembrane region" description="Helical" evidence="9">
    <location>
        <begin position="180"/>
        <end position="202"/>
    </location>
</feature>
<dbReference type="Pfam" id="PF03845">
    <property type="entry name" value="Spore_permease"/>
    <property type="match status" value="1"/>
</dbReference>
<keyword evidence="6 9" id="KW-1133">Transmembrane helix</keyword>
<keyword evidence="3" id="KW-0813">Transport</keyword>
<evidence type="ECO:0000256" key="2">
    <source>
        <dbReference type="ARBA" id="ARBA00007998"/>
    </source>
</evidence>
<comment type="caution">
    <text evidence="10">The sequence shown here is derived from an EMBL/GenBank/DDBJ whole genome shotgun (WGS) entry which is preliminary data.</text>
</comment>
<feature type="transmembrane region" description="Helical" evidence="9">
    <location>
        <begin position="111"/>
        <end position="135"/>
    </location>
</feature>
<feature type="transmembrane region" description="Helical" evidence="9">
    <location>
        <begin position="305"/>
        <end position="326"/>
    </location>
</feature>
<feature type="transmembrane region" description="Helical" evidence="9">
    <location>
        <begin position="71"/>
        <end position="91"/>
    </location>
</feature>
<protein>
    <submittedName>
        <fullName evidence="10">Uncharacterized protein</fullName>
    </submittedName>
</protein>
<feature type="transmembrane region" description="Helical" evidence="9">
    <location>
        <begin position="252"/>
        <end position="273"/>
    </location>
</feature>
<reference evidence="10 11" key="1">
    <citation type="submission" date="2018-10" db="EMBL/GenBank/DDBJ databases">
        <title>Cohnella sp. M2MS4P-1, whole genome shotgun sequence.</title>
        <authorList>
            <person name="Tuo L."/>
        </authorList>
    </citation>
    <scope>NUCLEOTIDE SEQUENCE [LARGE SCALE GENOMIC DNA]</scope>
    <source>
        <strain evidence="10 11">M2MS4P-1</strain>
    </source>
</reference>
<feature type="transmembrane region" description="Helical" evidence="9">
    <location>
        <begin position="338"/>
        <end position="358"/>
    </location>
</feature>
<dbReference type="EMBL" id="RBZM01000004">
    <property type="protein sequence ID" value="RKP55033.1"/>
    <property type="molecule type" value="Genomic_DNA"/>
</dbReference>
<keyword evidence="7 9" id="KW-0472">Membrane</keyword>
<comment type="subcellular location">
    <subcellularLocation>
        <location evidence="1">Membrane</location>
        <topology evidence="1">Multi-pass membrane protein</topology>
    </subcellularLocation>
</comment>
<evidence type="ECO:0000256" key="7">
    <source>
        <dbReference type="ARBA" id="ARBA00023136"/>
    </source>
</evidence>
<accession>A0A494Y110</accession>
<keyword evidence="11" id="KW-1185">Reference proteome</keyword>
<evidence type="ECO:0000313" key="10">
    <source>
        <dbReference type="EMBL" id="RKP55033.1"/>
    </source>
</evidence>
<proteinExistence type="inferred from homology"/>
<gene>
    <name evidence="10" type="ORF">D7Z26_07325</name>
</gene>
<sequence>MESPAIRASPQNTQVTGRSRRCSLSPSRARGDAPVRKHQIGVREVTSIGIIFVITKIFLPFQRSLSEAGGTAAWMIALIAAVLSPLTWWAIRGILRNATQGSTLIDATEEIWGPFLGTLLNLAYFCFFFTISFLVLREFAELLCSDILPRTPINVMLISLLLPISVVAHRGIETLGRLCWVAVGLIVGSVIIVLIGGLLTHAEPKALSPFWGTGMSNVLKTGIVKSSLFSEMLVFGFLLPRMRKSQQWGRSAWWCMAISAFTIFSTTIVYLFVFPYPTAIRLNVPMFEMSRLIIFGRWIQRLESVFLITWLISAVLKLAIGLYCSAASMSQILRLPKFQPLVFPLAILAYGFALLPGSEMTAVAWDGDLLRTYGSIFSIALPMMTWLAFIVRRGKKKQS</sequence>
<dbReference type="PANTHER" id="PTHR34975">
    <property type="entry name" value="SPORE GERMINATION PROTEIN A2"/>
    <property type="match status" value="1"/>
</dbReference>
<dbReference type="GO" id="GO:0009847">
    <property type="term" value="P:spore germination"/>
    <property type="evidence" value="ECO:0007669"/>
    <property type="project" value="InterPro"/>
</dbReference>
<evidence type="ECO:0000256" key="9">
    <source>
        <dbReference type="SAM" id="Phobius"/>
    </source>
</evidence>
<name>A0A494Y110_9BACL</name>
<dbReference type="NCBIfam" id="TIGR00912">
    <property type="entry name" value="2A0309"/>
    <property type="match status" value="1"/>
</dbReference>
<dbReference type="PANTHER" id="PTHR34975:SF2">
    <property type="entry name" value="SPORE GERMINATION PROTEIN A2"/>
    <property type="match status" value="1"/>
</dbReference>
<evidence type="ECO:0000256" key="8">
    <source>
        <dbReference type="SAM" id="MobiDB-lite"/>
    </source>
</evidence>
<evidence type="ECO:0000313" key="11">
    <source>
        <dbReference type="Proteomes" id="UP000282076"/>
    </source>
</evidence>
<dbReference type="InterPro" id="IPR004761">
    <property type="entry name" value="Spore_GerAB"/>
</dbReference>
<feature type="compositionally biased region" description="Polar residues" evidence="8">
    <location>
        <begin position="9"/>
        <end position="26"/>
    </location>
</feature>
<evidence type="ECO:0000256" key="4">
    <source>
        <dbReference type="ARBA" id="ARBA00022544"/>
    </source>
</evidence>